<protein>
    <submittedName>
        <fullName evidence="2">SCP-like protein</fullName>
    </submittedName>
</protein>
<organism evidence="2 3">
    <name type="scientific">Ancylostoma ceylanicum</name>
    <dbReference type="NCBI Taxonomy" id="53326"/>
    <lineage>
        <taxon>Eukaryota</taxon>
        <taxon>Metazoa</taxon>
        <taxon>Ecdysozoa</taxon>
        <taxon>Nematoda</taxon>
        <taxon>Chromadorea</taxon>
        <taxon>Rhabditida</taxon>
        <taxon>Rhabditina</taxon>
        <taxon>Rhabditomorpha</taxon>
        <taxon>Strongyloidea</taxon>
        <taxon>Ancylostomatidae</taxon>
        <taxon>Ancylostomatinae</taxon>
        <taxon>Ancylostoma</taxon>
    </lineage>
</organism>
<sequence length="170" mass="18734">MPKGSNMMTMDYDCNLEADAQMYANLCRSSASPDDQRPLWGENFYQIQEGMDPILAAGDAWWGEIYKNGINQKMLFNKFFAEKEMSPTSFTQALKKDILVGTMAWANSYKIGCGVGDCTGTTGNTTVVCRYRAKGNRIGEYVYETGDPCTACDYGCSPDGILCYAPPNAP</sequence>
<evidence type="ECO:0000313" key="3">
    <source>
        <dbReference type="Proteomes" id="UP000054495"/>
    </source>
</evidence>
<keyword evidence="3" id="KW-1185">Reference proteome</keyword>
<accession>A0A0D6LXU6</accession>
<dbReference type="InterPro" id="IPR035940">
    <property type="entry name" value="CAP_sf"/>
</dbReference>
<dbReference type="SUPFAM" id="SSF55797">
    <property type="entry name" value="PR-1-like"/>
    <property type="match status" value="1"/>
</dbReference>
<evidence type="ECO:0000313" key="2">
    <source>
        <dbReference type="EMBL" id="EPB72442.1"/>
    </source>
</evidence>
<gene>
    <name evidence="2" type="ORF">ANCCEY_08475</name>
</gene>
<dbReference type="EMBL" id="KE125047">
    <property type="protein sequence ID" value="EPB72442.1"/>
    <property type="molecule type" value="Genomic_DNA"/>
</dbReference>
<dbReference type="Gene3D" id="3.40.33.10">
    <property type="entry name" value="CAP"/>
    <property type="match status" value="1"/>
</dbReference>
<dbReference type="InterPro" id="IPR014044">
    <property type="entry name" value="CAP_dom"/>
</dbReference>
<dbReference type="CDD" id="cd05380">
    <property type="entry name" value="CAP_euk"/>
    <property type="match status" value="1"/>
</dbReference>
<evidence type="ECO:0000259" key="1">
    <source>
        <dbReference type="SMART" id="SM00198"/>
    </source>
</evidence>
<dbReference type="SMART" id="SM00198">
    <property type="entry name" value="SCP"/>
    <property type="match status" value="1"/>
</dbReference>
<dbReference type="Pfam" id="PF00188">
    <property type="entry name" value="CAP"/>
    <property type="match status" value="1"/>
</dbReference>
<proteinExistence type="predicted"/>
<feature type="domain" description="SCP" evidence="1">
    <location>
        <begin position="1"/>
        <end position="139"/>
    </location>
</feature>
<dbReference type="PANTHER" id="PTHR10334">
    <property type="entry name" value="CYSTEINE-RICH SECRETORY PROTEIN-RELATED"/>
    <property type="match status" value="1"/>
</dbReference>
<dbReference type="AlphaFoldDB" id="A0A0D6LXU6"/>
<reference evidence="2 3" key="1">
    <citation type="submission" date="2013-05" db="EMBL/GenBank/DDBJ databases">
        <title>Draft genome of the parasitic nematode Anyclostoma ceylanicum.</title>
        <authorList>
            <person name="Mitreva M."/>
        </authorList>
    </citation>
    <scope>NUCLEOTIDE SEQUENCE [LARGE SCALE GENOMIC DNA]</scope>
</reference>
<dbReference type="Proteomes" id="UP000054495">
    <property type="component" value="Unassembled WGS sequence"/>
</dbReference>
<dbReference type="InterPro" id="IPR001283">
    <property type="entry name" value="CRISP-related"/>
</dbReference>
<name>A0A0D6LXU6_9BILA</name>